<accession>A0AAD9KL33</accession>
<feature type="region of interest" description="Disordered" evidence="1">
    <location>
        <begin position="420"/>
        <end position="474"/>
    </location>
</feature>
<feature type="region of interest" description="Disordered" evidence="1">
    <location>
        <begin position="1"/>
        <end position="22"/>
    </location>
</feature>
<feature type="compositionally biased region" description="Basic and acidic residues" evidence="1">
    <location>
        <begin position="458"/>
        <end position="474"/>
    </location>
</feature>
<feature type="compositionally biased region" description="Low complexity" evidence="1">
    <location>
        <begin position="433"/>
        <end position="457"/>
    </location>
</feature>
<gene>
    <name evidence="2" type="ORF">NP493_890g00006</name>
</gene>
<name>A0AAD9KL33_RIDPI</name>
<feature type="region of interest" description="Disordered" evidence="1">
    <location>
        <begin position="338"/>
        <end position="375"/>
    </location>
</feature>
<evidence type="ECO:0000313" key="3">
    <source>
        <dbReference type="Proteomes" id="UP001209878"/>
    </source>
</evidence>
<protein>
    <submittedName>
        <fullName evidence="2">Uncharacterized protein</fullName>
    </submittedName>
</protein>
<dbReference type="AlphaFoldDB" id="A0AAD9KL33"/>
<organism evidence="2 3">
    <name type="scientific">Ridgeia piscesae</name>
    <name type="common">Tubeworm</name>
    <dbReference type="NCBI Taxonomy" id="27915"/>
    <lineage>
        <taxon>Eukaryota</taxon>
        <taxon>Metazoa</taxon>
        <taxon>Spiralia</taxon>
        <taxon>Lophotrochozoa</taxon>
        <taxon>Annelida</taxon>
        <taxon>Polychaeta</taxon>
        <taxon>Sedentaria</taxon>
        <taxon>Canalipalpata</taxon>
        <taxon>Sabellida</taxon>
        <taxon>Siboglinidae</taxon>
        <taxon>Ridgeia</taxon>
    </lineage>
</organism>
<feature type="compositionally biased region" description="Polar residues" evidence="1">
    <location>
        <begin position="355"/>
        <end position="370"/>
    </location>
</feature>
<reference evidence="2" key="1">
    <citation type="journal article" date="2023" name="Mol. Biol. Evol.">
        <title>Third-Generation Sequencing Reveals the Adaptive Role of the Epigenome in Three Deep-Sea Polychaetes.</title>
        <authorList>
            <person name="Perez M."/>
            <person name="Aroh O."/>
            <person name="Sun Y."/>
            <person name="Lan Y."/>
            <person name="Juniper S.K."/>
            <person name="Young C.R."/>
            <person name="Angers B."/>
            <person name="Qian P.Y."/>
        </authorList>
    </citation>
    <scope>NUCLEOTIDE SEQUENCE</scope>
    <source>
        <strain evidence="2">R07B-5</strain>
    </source>
</reference>
<comment type="caution">
    <text evidence="2">The sequence shown here is derived from an EMBL/GenBank/DDBJ whole genome shotgun (WGS) entry which is preliminary data.</text>
</comment>
<sequence>MRGERGGASSLRKRNSSSVTGDNDCQCWTNDTGGSSTDDTGFVGFTELDPDVVEKELHDTEVLIEKTNAIAACLECCDDDNVALLQSIGRHECDTGHGDMSEISSEVKLNFADVQTVSCEEVHDMLNCKIQTGNDVAPAENKTAKSVMKDKMDTMNKSQGNTKKDTKTEKSAILVIMSEMPQTDDAEWTECTEIIATRNIKTTTAVVANESVVSTEMKVADCSVQCDLRKEVSGDIEGDAEVTFRPSTPREQRRCTRSARPKMPVIVEDVMRMSDPEDDFTESSSAASSLRKPVSGGDDKTCSENSLEGQVKNDGEGSSKASPKSLLDMLHKKYYPSQYKGRDKVKSAESLCSKDPSSPDMTSHHCSTRGSCHASGAHSAENILKAVTPSDERKLPLMEPLVSMLPTPLVGLCDKNAGKQMAPQQSLTLPRARSVSPRLPSMSPRLPSMSPRLPFLSQRERSMSPKEGQDSPDMRRCHLCQESQHSADSTGNFEDGSICWITFLFSALLTCVLY</sequence>
<dbReference type="EMBL" id="JAODUO010000890">
    <property type="protein sequence ID" value="KAK2173241.1"/>
    <property type="molecule type" value="Genomic_DNA"/>
</dbReference>
<dbReference type="Proteomes" id="UP001209878">
    <property type="component" value="Unassembled WGS sequence"/>
</dbReference>
<keyword evidence="3" id="KW-1185">Reference proteome</keyword>
<proteinExistence type="predicted"/>
<evidence type="ECO:0000313" key="2">
    <source>
        <dbReference type="EMBL" id="KAK2173241.1"/>
    </source>
</evidence>
<evidence type="ECO:0000256" key="1">
    <source>
        <dbReference type="SAM" id="MobiDB-lite"/>
    </source>
</evidence>
<feature type="region of interest" description="Disordered" evidence="1">
    <location>
        <begin position="245"/>
        <end position="324"/>
    </location>
</feature>